<feature type="domain" description="Phospholipid/glycerol acyltransferase" evidence="6">
    <location>
        <begin position="53"/>
        <end position="165"/>
    </location>
</feature>
<dbReference type="KEGG" id="nml:Namu_1441"/>
<dbReference type="InParanoid" id="C8XEI4"/>
<keyword evidence="2" id="KW-0444">Lipid biosynthesis</keyword>
<dbReference type="AlphaFoldDB" id="C8XEI4"/>
<evidence type="ECO:0000256" key="1">
    <source>
        <dbReference type="ARBA" id="ARBA00005189"/>
    </source>
</evidence>
<organism evidence="7 8">
    <name type="scientific">Nakamurella multipartita (strain ATCC 700099 / DSM 44233 / CIP 104796 / JCM 9543 / NBRC 105858 / Y-104)</name>
    <name type="common">Microsphaera multipartita</name>
    <dbReference type="NCBI Taxonomy" id="479431"/>
    <lineage>
        <taxon>Bacteria</taxon>
        <taxon>Bacillati</taxon>
        <taxon>Actinomycetota</taxon>
        <taxon>Actinomycetes</taxon>
        <taxon>Nakamurellales</taxon>
        <taxon>Nakamurellaceae</taxon>
        <taxon>Nakamurella</taxon>
    </lineage>
</organism>
<evidence type="ECO:0000313" key="7">
    <source>
        <dbReference type="EMBL" id="ACV77842.1"/>
    </source>
</evidence>
<protein>
    <submittedName>
        <fullName evidence="7">Phospholipid/glycerol acyltransferase</fullName>
    </submittedName>
</protein>
<dbReference type="PANTHER" id="PTHR10434">
    <property type="entry name" value="1-ACYL-SN-GLYCEROL-3-PHOSPHATE ACYLTRANSFERASE"/>
    <property type="match status" value="1"/>
</dbReference>
<comment type="pathway">
    <text evidence="1">Lipid metabolism.</text>
</comment>
<accession>C8XEI4</accession>
<reference evidence="8" key="1">
    <citation type="submission" date="2009-09" db="EMBL/GenBank/DDBJ databases">
        <title>The complete genome of Nakamurella multipartita DSM 44233.</title>
        <authorList>
            <consortium name="US DOE Joint Genome Institute (JGI-PGF)"/>
            <person name="Lucas S."/>
            <person name="Copeland A."/>
            <person name="Lapidus A."/>
            <person name="Glavina del Rio T."/>
            <person name="Dalin E."/>
            <person name="Tice H."/>
            <person name="Bruce D."/>
            <person name="Goodwin L."/>
            <person name="Pitluck S."/>
            <person name="Kyrpides N."/>
            <person name="Mavromatis K."/>
            <person name="Ivanova N."/>
            <person name="Ovchinnikova G."/>
            <person name="Sims D."/>
            <person name="Meincke L."/>
            <person name="Brettin T."/>
            <person name="Detter J.C."/>
            <person name="Han C."/>
            <person name="Larimer F."/>
            <person name="Land M."/>
            <person name="Hauser L."/>
            <person name="Markowitz V."/>
            <person name="Cheng J.-F."/>
            <person name="Hugenholtz P."/>
            <person name="Woyke T."/>
            <person name="Wu D."/>
            <person name="Klenk H.-P."/>
            <person name="Eisen J.A."/>
        </authorList>
    </citation>
    <scope>NUCLEOTIDE SEQUENCE [LARGE SCALE GENOMIC DNA]</scope>
    <source>
        <strain evidence="8">ATCC 700099 / DSM 44233 / CIP 104796 / JCM 9543 / NBRC 105858 / Y-104</strain>
    </source>
</reference>
<keyword evidence="5 7" id="KW-0012">Acyltransferase</keyword>
<dbReference type="GO" id="GO:0006654">
    <property type="term" value="P:phosphatidic acid biosynthetic process"/>
    <property type="evidence" value="ECO:0007669"/>
    <property type="project" value="TreeGrafter"/>
</dbReference>
<evidence type="ECO:0000313" key="8">
    <source>
        <dbReference type="Proteomes" id="UP000002218"/>
    </source>
</evidence>
<proteinExistence type="predicted"/>
<evidence type="ECO:0000256" key="4">
    <source>
        <dbReference type="ARBA" id="ARBA00023098"/>
    </source>
</evidence>
<reference evidence="7 8" key="2">
    <citation type="journal article" date="2010" name="Stand. Genomic Sci.">
        <title>Complete genome sequence of Nakamurella multipartita type strain (Y-104).</title>
        <authorList>
            <person name="Tice H."/>
            <person name="Mayilraj S."/>
            <person name="Sims D."/>
            <person name="Lapidus A."/>
            <person name="Nolan M."/>
            <person name="Lucas S."/>
            <person name="Glavina Del Rio T."/>
            <person name="Copeland A."/>
            <person name="Cheng J.F."/>
            <person name="Meincke L."/>
            <person name="Bruce D."/>
            <person name="Goodwin L."/>
            <person name="Pitluck S."/>
            <person name="Ivanova N."/>
            <person name="Mavromatis K."/>
            <person name="Ovchinnikova G."/>
            <person name="Pati A."/>
            <person name="Chen A."/>
            <person name="Palaniappan K."/>
            <person name="Land M."/>
            <person name="Hauser L."/>
            <person name="Chang Y.J."/>
            <person name="Jeffries C.D."/>
            <person name="Detter J.C."/>
            <person name="Brettin T."/>
            <person name="Rohde M."/>
            <person name="Goker M."/>
            <person name="Bristow J."/>
            <person name="Eisen J.A."/>
            <person name="Markowitz V."/>
            <person name="Hugenholtz P."/>
            <person name="Kyrpides N.C."/>
            <person name="Klenk H.P."/>
            <person name="Chen F."/>
        </authorList>
    </citation>
    <scope>NUCLEOTIDE SEQUENCE [LARGE SCALE GENOMIC DNA]</scope>
    <source>
        <strain evidence="8">ATCC 700099 / DSM 44233 / CIP 104796 / JCM 9543 / NBRC 105858 / Y-104</strain>
    </source>
</reference>
<keyword evidence="3 7" id="KW-0808">Transferase</keyword>
<dbReference type="SMART" id="SM00563">
    <property type="entry name" value="PlsC"/>
    <property type="match status" value="1"/>
</dbReference>
<dbReference type="CDD" id="cd07989">
    <property type="entry name" value="LPLAT_AGPAT-like"/>
    <property type="match status" value="1"/>
</dbReference>
<dbReference type="Proteomes" id="UP000002218">
    <property type="component" value="Chromosome"/>
</dbReference>
<dbReference type="PANTHER" id="PTHR10434:SF64">
    <property type="entry name" value="1-ACYL-SN-GLYCEROL-3-PHOSPHATE ACYLTRANSFERASE-RELATED"/>
    <property type="match status" value="1"/>
</dbReference>
<dbReference type="Pfam" id="PF01553">
    <property type="entry name" value="Acyltransferase"/>
    <property type="match status" value="1"/>
</dbReference>
<dbReference type="STRING" id="479431.Namu_1441"/>
<evidence type="ECO:0000256" key="2">
    <source>
        <dbReference type="ARBA" id="ARBA00022516"/>
    </source>
</evidence>
<evidence type="ECO:0000256" key="5">
    <source>
        <dbReference type="ARBA" id="ARBA00023315"/>
    </source>
</evidence>
<sequence length="245" mass="25580">MVLASGLVLVGALGPRYGRIGRAGVAASLGSRILLRALGIRVVRHGVVRDGAALVVANHVSWVDILVIAATAPVVPVAKCEIARWPVIGGLARRIGAVFVPRRTGRDLPEAVDQVAGLLRRGHRVLIFPEATTTCGGPPAGFYRAGFQAAVDAAAPVVPVAIDYADGRGRPTTSAAFVGDDDLLSSLWRVLRSGTVVADLWWQPAAPAIQDGGHRASHRARAATRAHDRISHRLLAGAVGPGRRG</sequence>
<dbReference type="InterPro" id="IPR002123">
    <property type="entry name" value="Plipid/glycerol_acylTrfase"/>
</dbReference>
<dbReference type="SUPFAM" id="SSF69593">
    <property type="entry name" value="Glycerol-3-phosphate (1)-acyltransferase"/>
    <property type="match status" value="1"/>
</dbReference>
<dbReference type="GO" id="GO:0003841">
    <property type="term" value="F:1-acylglycerol-3-phosphate O-acyltransferase activity"/>
    <property type="evidence" value="ECO:0007669"/>
    <property type="project" value="TreeGrafter"/>
</dbReference>
<dbReference type="EMBL" id="CP001737">
    <property type="protein sequence ID" value="ACV77842.1"/>
    <property type="molecule type" value="Genomic_DNA"/>
</dbReference>
<keyword evidence="8" id="KW-1185">Reference proteome</keyword>
<gene>
    <name evidence="7" type="ordered locus">Namu_1441</name>
</gene>
<evidence type="ECO:0000256" key="3">
    <source>
        <dbReference type="ARBA" id="ARBA00022679"/>
    </source>
</evidence>
<dbReference type="eggNOG" id="COG0204">
    <property type="taxonomic scope" value="Bacteria"/>
</dbReference>
<evidence type="ECO:0000259" key="6">
    <source>
        <dbReference type="SMART" id="SM00563"/>
    </source>
</evidence>
<name>C8XEI4_NAKMY</name>
<dbReference type="HOGENOM" id="CLU_027938_0_1_11"/>
<keyword evidence="4" id="KW-0443">Lipid metabolism</keyword>